<dbReference type="EMBL" id="HG992337">
    <property type="protein sequence ID" value="CAE6827966.1"/>
    <property type="molecule type" value="Genomic_DNA"/>
</dbReference>
<dbReference type="InterPro" id="IPR011989">
    <property type="entry name" value="ARM-like"/>
</dbReference>
<accession>A0AAU9IAG5</accession>
<dbReference type="RefSeq" id="WP_228600038.1">
    <property type="nucleotide sequence ID" value="NZ_HG992337.1"/>
</dbReference>
<dbReference type="Proteomes" id="UP000835242">
    <property type="component" value="Chromosome"/>
</dbReference>
<dbReference type="InterPro" id="IPR016024">
    <property type="entry name" value="ARM-type_fold"/>
</dbReference>
<evidence type="ECO:0000313" key="1">
    <source>
        <dbReference type="EMBL" id="CAE6827966.1"/>
    </source>
</evidence>
<sequence length="1682" mass="185114">MSGGRIAISGFDYQGIVVLDLLFDHFDQHGLDARVRPEGSDDVDLIWFENGADRHCHVQIKKPRETSAGVPKNAPWRLAEVANELLPNTLSQLVGTSSRQVWILGDGVQDEVERLVAAGTAAAVVEPALYWPVVHLLARAAVESDFRGAHRDELLRWRFVAHSADILDARNRLVAEYAQLLRGAGVESAVILRYQDRVEWSDQHLSDVLSRIEIRQAYGSAAEVGQRFRDRLQREYGLPANVVEDSLFGNLRSFVNDVSTDQSALIDRAGFEMQLRTAWPQMCAATEPPVPPANAIERPDLRDGLITSDAAKFTEVIGISGSGKTTLAAQAAAALADHEPERLPIYVRVRRDTTLRDVLSGVAFLLLRRGIPELFALAVRSRPADDTVIDQLGRLCGRLSRPVQLLLDLAEGSCNPQFGRDLTRFAYALEPCACRVAVFGQESSFTTLSPAELAGAGIAMVNMRGFTWMEFLRLVEQHHANVDKAALWDIFRRVTVNGPAGIPAQLADALAQQPSLEAMRLIVNRAPEDMVSAAEQNRFSQLPDSSRSAAERLVCFALPFRRQHAEAAFPNENVGSAITTLVALGLLRRDAEGLLEMHETIRAGLESAIAPNVRRSSHDALAQLYAQQNDIAAQIFHLGKAGRIDEADRLGRETFLQGKSWRSLAAYVVRRSLVSVEEIINVVARPELIDDFYLLPNVVQAQPGDGADRLFMDLLIQQRDRYFADYKWAERVVEVILALNPSRFEELLAFTVTKAANADARRQAVTWLLIASRRQRQLATPEIITFIRAQAPDVQRQLLPLLLKDGRRDALRLAFEFYARPVEVAARRQDIMNSTKLLVGRREDVVEILAALPARPAAQVVALGSLGFGSLGTLLWMARHQLRYFCVEILASEDEEVSIRAMAWRVLLFVGHPELGSLVDPLSPASIPMSDALLGPVFASEAYDADRFEEHLLDSSASASSRLGALIVLCELGADLGLLRSRLSALPQDPYAGFWDTSLLMLFAKQPFAAGVPLLQSEIATQSGSSLPAALAATCLTKVAEAAWPEVTNLLLHGVQHSDPVIRRASAWGLARRRAANATVALRARLDVEMDPVVARLLVQALAASRPATAGELAAPRASDDTIRWQCLTAGRTRDGGFAPQLVALAIDTTVCWTVRRAAIWSAGRLPFDSALAQIAPEVLAEHSPMVLGQEEYLEIFPTLVEVLRTGVVTLVPAGEAYFTDTVIKILERWRSESQFRDRLPPSDEAARWLYASLASDATSVGMSRLLNTLHLPLLHAATVRALGFCGRRIEIESILRNTQSVWLATKCMIALHAIAGNDPDFGPRLRHILSTARSGGAASLGRIAGQLTFRPNQRDAPMGASTVTSTPVLAPNPLLGYAEAMRALRGTPRLFDPSRPVALAPLSREELQRLIAMADPANDPTTFTERFTAGMVFTESGHVVGQRSSTSNNTVSIPERLRPVIVAANRYALRIPWHSDRLQGPWGDSYAVHFLASLGLQGDADHFYEALEADPDVLLPALSKPAGIAAAGGMVDDRLAPTLRRCLSLGDESFFESLCILAGKLSRTAAVPVLTGLLRRWVSSFVSETPDLQADKDEMWRGFARLSEHSSFRDIADWRKSLEGVLDTRIDFYRKQSITRTLEVDPGSYLVVEKQLAQEVDWVHYRRSEIDMLDEAAERLFHQTR</sequence>
<name>A0AAU9IAG5_9XANT</name>
<proteinExistence type="predicted"/>
<evidence type="ECO:0000313" key="2">
    <source>
        <dbReference type="Proteomes" id="UP000835242"/>
    </source>
</evidence>
<protein>
    <recommendedName>
        <fullName evidence="3">NACHT domain-containing protein</fullName>
    </recommendedName>
</protein>
<dbReference type="InterPro" id="IPR027417">
    <property type="entry name" value="P-loop_NTPase"/>
</dbReference>
<dbReference type="SUPFAM" id="SSF48371">
    <property type="entry name" value="ARM repeat"/>
    <property type="match status" value="1"/>
</dbReference>
<dbReference type="EMBL" id="HG992337">
    <property type="protein sequence ID" value="CAE6827947.1"/>
    <property type="molecule type" value="Genomic_DNA"/>
</dbReference>
<dbReference type="SUPFAM" id="SSF52540">
    <property type="entry name" value="P-loop containing nucleoside triphosphate hydrolases"/>
    <property type="match status" value="1"/>
</dbReference>
<organism evidence="1 2">
    <name type="scientific">Xanthomonas arboricola</name>
    <dbReference type="NCBI Taxonomy" id="56448"/>
    <lineage>
        <taxon>Bacteria</taxon>
        <taxon>Pseudomonadati</taxon>
        <taxon>Pseudomonadota</taxon>
        <taxon>Gammaproteobacteria</taxon>
        <taxon>Lysobacterales</taxon>
        <taxon>Lysobacteraceae</taxon>
        <taxon>Xanthomonas</taxon>
    </lineage>
</organism>
<dbReference type="Gene3D" id="1.25.10.10">
    <property type="entry name" value="Leucine-rich Repeat Variant"/>
    <property type="match status" value="1"/>
</dbReference>
<reference evidence="1 2" key="1">
    <citation type="submission" date="2021-02" db="EMBL/GenBank/DDBJ databases">
        <authorList>
            <person name="Pothier F. J."/>
        </authorList>
    </citation>
    <scope>NUCLEOTIDE SEQUENCE [LARGE SCALE GENOMIC DNA]</scope>
    <source>
        <strain evidence="1 2">1314c</strain>
    </source>
</reference>
<evidence type="ECO:0008006" key="3">
    <source>
        <dbReference type="Google" id="ProtNLM"/>
    </source>
</evidence>
<gene>
    <name evidence="1" type="ORF">XA1314C_35050</name>
</gene>